<sequence length="245" mass="27404">MLTDIYTNSPLPIAGSCNIRELGGYTNTQGQRLKLHAYLRSDSLHNLPESSKEALYRYGVGCVIDLRSDSEVERHPCVLDGYKDICYHHISMSDNMHATAFDPATLPESMSDLYISLLDEHGQAIRRVFEEFIDHRRSCCLFHCTAGKDRTGVIAMLLLKLAGVDDECVEADYAVSEDNLRQLIAGAQEQLDQYHVPAYLFASNPAEMQKTLCHLEETYGGATGYLSHIGFSDDEIEVLRHSLLG</sequence>
<dbReference type="PROSITE" id="PS50056">
    <property type="entry name" value="TYR_PHOSPHATASE_2"/>
    <property type="match status" value="1"/>
</dbReference>
<evidence type="ECO:0000259" key="2">
    <source>
        <dbReference type="PROSITE" id="PS50056"/>
    </source>
</evidence>
<dbReference type="PANTHER" id="PTHR31126">
    <property type="entry name" value="TYROSINE-PROTEIN PHOSPHATASE"/>
    <property type="match status" value="1"/>
</dbReference>
<evidence type="ECO:0000256" key="1">
    <source>
        <dbReference type="ARBA" id="ARBA00009580"/>
    </source>
</evidence>
<reference evidence="3" key="1">
    <citation type="submission" date="2015-09" db="EMBL/GenBank/DDBJ databases">
        <authorList>
            <consortium name="Pathogen Informatics"/>
        </authorList>
    </citation>
    <scope>NUCLEOTIDE SEQUENCE</scope>
    <source>
        <strain evidence="3">2789STDY5834896</strain>
    </source>
</reference>
<dbReference type="Pfam" id="PF13350">
    <property type="entry name" value="Y_phosphatase3"/>
    <property type="match status" value="1"/>
</dbReference>
<comment type="similarity">
    <text evidence="1">Belongs to the protein-tyrosine phosphatase family.</text>
</comment>
<accession>A0A1C6G706</accession>
<dbReference type="AlphaFoldDB" id="A0A1C6G706"/>
<dbReference type="PROSITE" id="PS00383">
    <property type="entry name" value="TYR_PHOSPHATASE_1"/>
    <property type="match status" value="1"/>
</dbReference>
<name>A0A1C6G706_9FIRM</name>
<proteinExistence type="inferred from homology"/>
<gene>
    <name evidence="3" type="primary">iphP_1</name>
    <name evidence="3" type="ORF">SAMEA3545359_00255</name>
</gene>
<dbReference type="EC" id="3.1.3.48" evidence="3"/>
<dbReference type="Gene3D" id="3.90.190.10">
    <property type="entry name" value="Protein tyrosine phosphatase superfamily"/>
    <property type="match status" value="1"/>
</dbReference>
<evidence type="ECO:0000313" key="3">
    <source>
        <dbReference type="EMBL" id="SCJ41081.1"/>
    </source>
</evidence>
<dbReference type="InterPro" id="IPR029021">
    <property type="entry name" value="Prot-tyrosine_phosphatase-like"/>
</dbReference>
<dbReference type="EMBL" id="FMHG01000001">
    <property type="protein sequence ID" value="SCJ41081.1"/>
    <property type="molecule type" value="Genomic_DNA"/>
</dbReference>
<dbReference type="InterPro" id="IPR016130">
    <property type="entry name" value="Tyr_Pase_AS"/>
</dbReference>
<dbReference type="GO" id="GO:0004725">
    <property type="term" value="F:protein tyrosine phosphatase activity"/>
    <property type="evidence" value="ECO:0007669"/>
    <property type="project" value="UniProtKB-EC"/>
</dbReference>
<dbReference type="InterPro" id="IPR026893">
    <property type="entry name" value="Tyr/Ser_Pase_IphP-type"/>
</dbReference>
<dbReference type="InterPro" id="IPR000387">
    <property type="entry name" value="Tyr_Pase_dom"/>
</dbReference>
<organism evidence="3">
    <name type="scientific">uncultured Anaerotruncus sp</name>
    <dbReference type="NCBI Taxonomy" id="905011"/>
    <lineage>
        <taxon>Bacteria</taxon>
        <taxon>Bacillati</taxon>
        <taxon>Bacillota</taxon>
        <taxon>Clostridia</taxon>
        <taxon>Eubacteriales</taxon>
        <taxon>Oscillospiraceae</taxon>
        <taxon>Anaerotruncus</taxon>
        <taxon>environmental samples</taxon>
    </lineage>
</organism>
<feature type="domain" description="Tyrosine specific protein phosphatases" evidence="2">
    <location>
        <begin position="119"/>
        <end position="195"/>
    </location>
</feature>
<dbReference type="SUPFAM" id="SSF52799">
    <property type="entry name" value="(Phosphotyrosine protein) phosphatases II"/>
    <property type="match status" value="1"/>
</dbReference>
<dbReference type="PANTHER" id="PTHR31126:SF1">
    <property type="entry name" value="TYROSINE SPECIFIC PROTEIN PHOSPHATASES DOMAIN-CONTAINING PROTEIN"/>
    <property type="match status" value="1"/>
</dbReference>
<protein>
    <submittedName>
        <fullName evidence="3">Tyrosine-protein phosphatase</fullName>
        <ecNumber evidence="3">3.1.3.48</ecNumber>
    </submittedName>
</protein>
<keyword evidence="3" id="KW-0378">Hydrolase</keyword>